<reference evidence="3 4" key="1">
    <citation type="journal article" date="2006" name="Int. J. Syst. Evol. Microbiol.">
        <title>Myroides pelagicus sp. nov., isolated from seawater in Thailand.</title>
        <authorList>
            <person name="Yoon J."/>
            <person name="Maneerat S."/>
            <person name="Kawai F."/>
            <person name="Yokota A."/>
        </authorList>
    </citation>
    <scope>NUCLEOTIDE SEQUENCE [LARGE SCALE GENOMIC DNA]</scope>
    <source>
        <strain evidence="3 4">SM1T</strain>
    </source>
</reference>
<proteinExistence type="predicted"/>
<comment type="caution">
    <text evidence="3">The sequence shown here is derived from an EMBL/GenBank/DDBJ whole genome shotgun (WGS) entry which is preliminary data.</text>
</comment>
<dbReference type="InterPro" id="IPR011990">
    <property type="entry name" value="TPR-like_helical_dom_sf"/>
</dbReference>
<gene>
    <name evidence="3" type="ORF">GJV77_11275</name>
</gene>
<dbReference type="AlphaFoldDB" id="A0A7K1GNX5"/>
<dbReference type="PANTHER" id="PTHR12558:SF13">
    <property type="entry name" value="CELL DIVISION CYCLE PROTEIN 27 HOMOLOG"/>
    <property type="match status" value="1"/>
</dbReference>
<evidence type="ECO:0000256" key="2">
    <source>
        <dbReference type="SAM" id="SignalP"/>
    </source>
</evidence>
<keyword evidence="1" id="KW-0802">TPR repeat</keyword>
<feature type="chain" id="PRO_5029678597" evidence="2">
    <location>
        <begin position="21"/>
        <end position="423"/>
    </location>
</feature>
<feature type="signal peptide" evidence="2">
    <location>
        <begin position="1"/>
        <end position="20"/>
    </location>
</feature>
<dbReference type="EMBL" id="WMJY01000027">
    <property type="protein sequence ID" value="MTH30478.1"/>
    <property type="molecule type" value="Genomic_DNA"/>
</dbReference>
<feature type="repeat" description="TPR" evidence="1">
    <location>
        <begin position="299"/>
        <end position="332"/>
    </location>
</feature>
<dbReference type="Pfam" id="PF00515">
    <property type="entry name" value="TPR_1"/>
    <property type="match status" value="1"/>
</dbReference>
<dbReference type="Proteomes" id="UP000488936">
    <property type="component" value="Unassembled WGS sequence"/>
</dbReference>
<protein>
    <submittedName>
        <fullName evidence="3">Tetratricopeptide repeat protein</fullName>
    </submittedName>
</protein>
<dbReference type="SMART" id="SM00028">
    <property type="entry name" value="TPR"/>
    <property type="match status" value="4"/>
</dbReference>
<dbReference type="PROSITE" id="PS50005">
    <property type="entry name" value="TPR"/>
    <property type="match status" value="2"/>
</dbReference>
<keyword evidence="4" id="KW-1185">Reference proteome</keyword>
<dbReference type="RefSeq" id="WP_155036462.1">
    <property type="nucleotide sequence ID" value="NZ_JAYMMG010000026.1"/>
</dbReference>
<dbReference type="SUPFAM" id="SSF48452">
    <property type="entry name" value="TPR-like"/>
    <property type="match status" value="1"/>
</dbReference>
<organism evidence="3 4">
    <name type="scientific">Myroides pelagicus</name>
    <dbReference type="NCBI Taxonomy" id="270914"/>
    <lineage>
        <taxon>Bacteria</taxon>
        <taxon>Pseudomonadati</taxon>
        <taxon>Bacteroidota</taxon>
        <taxon>Flavobacteriia</taxon>
        <taxon>Flavobacteriales</taxon>
        <taxon>Flavobacteriaceae</taxon>
        <taxon>Myroides</taxon>
    </lineage>
</organism>
<evidence type="ECO:0000256" key="1">
    <source>
        <dbReference type="PROSITE-ProRule" id="PRU00339"/>
    </source>
</evidence>
<evidence type="ECO:0000313" key="4">
    <source>
        <dbReference type="Proteomes" id="UP000488936"/>
    </source>
</evidence>
<dbReference type="PROSITE" id="PS50293">
    <property type="entry name" value="TPR_REGION"/>
    <property type="match status" value="1"/>
</dbReference>
<dbReference type="Pfam" id="PF13432">
    <property type="entry name" value="TPR_16"/>
    <property type="match status" value="1"/>
</dbReference>
<dbReference type="InterPro" id="IPR019734">
    <property type="entry name" value="TPR_rpt"/>
</dbReference>
<dbReference type="PANTHER" id="PTHR12558">
    <property type="entry name" value="CELL DIVISION CYCLE 16,23,27"/>
    <property type="match status" value="1"/>
</dbReference>
<evidence type="ECO:0000313" key="3">
    <source>
        <dbReference type="EMBL" id="MTH30478.1"/>
    </source>
</evidence>
<keyword evidence="2" id="KW-0732">Signal</keyword>
<dbReference type="OrthoDB" id="1149028at2"/>
<accession>A0A7K1GNX5</accession>
<dbReference type="Gene3D" id="1.25.40.10">
    <property type="entry name" value="Tetratricopeptide repeat domain"/>
    <property type="match status" value="3"/>
</dbReference>
<feature type="repeat" description="TPR" evidence="1">
    <location>
        <begin position="231"/>
        <end position="264"/>
    </location>
</feature>
<name>A0A7K1GNX5_9FLAO</name>
<sequence>MNRKYAYLLSALMISGVSLAQKKELKEVEKAIKKGDIAEAQAALKNVEAVLEAASDEQKAAYYGLQGNIAFLEIEADKNIDKNVETILASYKKVNEFEPNKNSKVVKKAAEELKTVGNKVVNQAMEDNSSKNFKGASRRFNQAFLLNPKDTIYLYYAASMALNAKDYENTVKYYEELIDLGYNGNESYYTAVEKASGEVQSFGSDKKMRDLMVKQGTHSDPKFVKEDSKQPEIVKNLALIYYQEGKYDEAEKAIIAARKANPDDINLLLTHMDLYLKSNNMGKYEELAKEALAKNPNDDVLLYNLGVTSYQAGKFEDAEKYYNQALRVNPKSENAYLNLAVLKLRSDEEITNQMNNLPLTAAGDKKYKVLLAEKHSIYKAAMNDLEKVITINPNNQDAVIMLKDIYRALEMNDKLKALEAKTN</sequence>